<name>A0AAW4U9G4_9FIRM</name>
<dbReference type="InterPro" id="IPR006442">
    <property type="entry name" value="Antitoxin_Phd/YefM"/>
</dbReference>
<reference evidence="3" key="1">
    <citation type="submission" date="2021-10" db="EMBL/GenBank/DDBJ databases">
        <title>Collection of gut derived symbiotic bacterial strains cultured from healthy donors.</title>
        <authorList>
            <person name="Lin H."/>
            <person name="Littmann E."/>
            <person name="Kohout C."/>
            <person name="Pamer E.G."/>
        </authorList>
    </citation>
    <scope>NUCLEOTIDE SEQUENCE</scope>
    <source>
        <strain evidence="3">DFI.9.42</strain>
    </source>
</reference>
<protein>
    <recommendedName>
        <fullName evidence="2">Antitoxin</fullName>
    </recommendedName>
</protein>
<gene>
    <name evidence="3" type="ORF">LIZ56_08360</name>
</gene>
<dbReference type="Proteomes" id="UP001197684">
    <property type="component" value="Unassembled WGS sequence"/>
</dbReference>
<evidence type="ECO:0000256" key="2">
    <source>
        <dbReference type="RuleBase" id="RU362080"/>
    </source>
</evidence>
<organism evidence="3 4">
    <name type="scientific">Agathobacter rectalis</name>
    <dbReference type="NCBI Taxonomy" id="39491"/>
    <lineage>
        <taxon>Bacteria</taxon>
        <taxon>Bacillati</taxon>
        <taxon>Bacillota</taxon>
        <taxon>Clostridia</taxon>
        <taxon>Lachnospirales</taxon>
        <taxon>Lachnospiraceae</taxon>
        <taxon>Agathobacter</taxon>
    </lineage>
</organism>
<comment type="function">
    <text evidence="2">Antitoxin component of a type II toxin-antitoxin (TA) system.</text>
</comment>
<sequence>MLAVKSMDVRENFKSLCDKVFRGETLIVSRPKNENIVMMSESEYNEIMKAKRNAEYLAMLDKSMAEAEAGGFITKTVDELGAYEQ</sequence>
<accession>A0AAW4U9G4</accession>
<comment type="similarity">
    <text evidence="1 2">Belongs to the phD/YefM antitoxin family.</text>
</comment>
<evidence type="ECO:0000313" key="4">
    <source>
        <dbReference type="Proteomes" id="UP001197684"/>
    </source>
</evidence>
<evidence type="ECO:0000256" key="1">
    <source>
        <dbReference type="ARBA" id="ARBA00009981"/>
    </source>
</evidence>
<dbReference type="SUPFAM" id="SSF143120">
    <property type="entry name" value="YefM-like"/>
    <property type="match status" value="1"/>
</dbReference>
<proteinExistence type="inferred from homology"/>
<evidence type="ECO:0000313" key="3">
    <source>
        <dbReference type="EMBL" id="MCB6938417.1"/>
    </source>
</evidence>
<dbReference type="Gene3D" id="3.40.1620.10">
    <property type="entry name" value="YefM-like domain"/>
    <property type="match status" value="1"/>
</dbReference>
<dbReference type="RefSeq" id="WP_306771918.1">
    <property type="nucleotide sequence ID" value="NZ_JADMQZ010000033.1"/>
</dbReference>
<dbReference type="Pfam" id="PF02604">
    <property type="entry name" value="PhdYeFM_antitox"/>
    <property type="match status" value="1"/>
</dbReference>
<dbReference type="EMBL" id="JAJCJK010000011">
    <property type="protein sequence ID" value="MCB6938417.1"/>
    <property type="molecule type" value="Genomic_DNA"/>
</dbReference>
<comment type="caution">
    <text evidence="3">The sequence shown here is derived from an EMBL/GenBank/DDBJ whole genome shotgun (WGS) entry which is preliminary data.</text>
</comment>
<dbReference type="InterPro" id="IPR036165">
    <property type="entry name" value="YefM-like_sf"/>
</dbReference>
<dbReference type="AlphaFoldDB" id="A0AAW4U9G4"/>